<organism evidence="1">
    <name type="scientific">marine sediment metagenome</name>
    <dbReference type="NCBI Taxonomy" id="412755"/>
    <lineage>
        <taxon>unclassified sequences</taxon>
        <taxon>metagenomes</taxon>
        <taxon>ecological metagenomes</taxon>
    </lineage>
</organism>
<evidence type="ECO:0000313" key="1">
    <source>
        <dbReference type="EMBL" id="KKN52238.1"/>
    </source>
</evidence>
<dbReference type="AlphaFoldDB" id="A0A0F9UF26"/>
<protein>
    <submittedName>
        <fullName evidence="1">Uncharacterized protein</fullName>
    </submittedName>
</protein>
<reference evidence="1" key="1">
    <citation type="journal article" date="2015" name="Nature">
        <title>Complex archaea that bridge the gap between prokaryotes and eukaryotes.</title>
        <authorList>
            <person name="Spang A."/>
            <person name="Saw J.H."/>
            <person name="Jorgensen S.L."/>
            <person name="Zaremba-Niedzwiedzka K."/>
            <person name="Martijn J."/>
            <person name="Lind A.E."/>
            <person name="van Eijk R."/>
            <person name="Schleper C."/>
            <person name="Guy L."/>
            <person name="Ettema T.J."/>
        </authorList>
    </citation>
    <scope>NUCLEOTIDE SEQUENCE</scope>
</reference>
<dbReference type="EMBL" id="LAZR01001027">
    <property type="protein sequence ID" value="KKN52238.1"/>
    <property type="molecule type" value="Genomic_DNA"/>
</dbReference>
<sequence>MTDNMQGPCQYNRPKDYVNFVCKERANTVCVLPLKFSCKSRATTCHAKIVPMDYMQVPCQACAQAKCEEHACTCGTCKECAK</sequence>
<accession>A0A0F9UF26</accession>
<proteinExistence type="predicted"/>
<gene>
    <name evidence="1" type="ORF">LCGC14_0614580</name>
</gene>
<name>A0A0F9UF26_9ZZZZ</name>
<comment type="caution">
    <text evidence="1">The sequence shown here is derived from an EMBL/GenBank/DDBJ whole genome shotgun (WGS) entry which is preliminary data.</text>
</comment>